<dbReference type="GO" id="GO:0016020">
    <property type="term" value="C:membrane"/>
    <property type="evidence" value="ECO:0007669"/>
    <property type="project" value="UniProtKB-SubCell"/>
</dbReference>
<keyword evidence="5" id="KW-1185">Reference proteome</keyword>
<dbReference type="EMBL" id="JARKHS020019638">
    <property type="protein sequence ID" value="KAK8771522.1"/>
    <property type="molecule type" value="Genomic_DNA"/>
</dbReference>
<evidence type="ECO:0000259" key="3">
    <source>
        <dbReference type="PROSITE" id="PS50850"/>
    </source>
</evidence>
<keyword evidence="2" id="KW-0472">Membrane</keyword>
<keyword evidence="2" id="KW-0812">Transmembrane</keyword>
<dbReference type="Proteomes" id="UP001321473">
    <property type="component" value="Unassembled WGS sequence"/>
</dbReference>
<protein>
    <recommendedName>
        <fullName evidence="3">Major facilitator superfamily (MFS) profile domain-containing protein</fullName>
    </recommendedName>
</protein>
<comment type="caution">
    <text evidence="4">The sequence shown here is derived from an EMBL/GenBank/DDBJ whole genome shotgun (WGS) entry which is preliminary data.</text>
</comment>
<gene>
    <name evidence="4" type="ORF">V5799_025236</name>
</gene>
<evidence type="ECO:0000256" key="2">
    <source>
        <dbReference type="SAM" id="Phobius"/>
    </source>
</evidence>
<evidence type="ECO:0000256" key="1">
    <source>
        <dbReference type="ARBA" id="ARBA00004141"/>
    </source>
</evidence>
<dbReference type="Gene3D" id="1.20.1250.20">
    <property type="entry name" value="MFS general substrate transporter like domains"/>
    <property type="match status" value="1"/>
</dbReference>
<dbReference type="SUPFAM" id="SSF103473">
    <property type="entry name" value="MFS general substrate transporter"/>
    <property type="match status" value="1"/>
</dbReference>
<accession>A0AAQ4EAB2</accession>
<dbReference type="AlphaFoldDB" id="A0AAQ4EAB2"/>
<dbReference type="GO" id="GO:0022857">
    <property type="term" value="F:transmembrane transporter activity"/>
    <property type="evidence" value="ECO:0007669"/>
    <property type="project" value="InterPro"/>
</dbReference>
<evidence type="ECO:0000313" key="5">
    <source>
        <dbReference type="Proteomes" id="UP001321473"/>
    </source>
</evidence>
<organism evidence="4 5">
    <name type="scientific">Amblyomma americanum</name>
    <name type="common">Lone star tick</name>
    <dbReference type="NCBI Taxonomy" id="6943"/>
    <lineage>
        <taxon>Eukaryota</taxon>
        <taxon>Metazoa</taxon>
        <taxon>Ecdysozoa</taxon>
        <taxon>Arthropoda</taxon>
        <taxon>Chelicerata</taxon>
        <taxon>Arachnida</taxon>
        <taxon>Acari</taxon>
        <taxon>Parasitiformes</taxon>
        <taxon>Ixodida</taxon>
        <taxon>Ixodoidea</taxon>
        <taxon>Ixodidae</taxon>
        <taxon>Amblyomminae</taxon>
        <taxon>Amblyomma</taxon>
    </lineage>
</organism>
<dbReference type="PROSITE" id="PS50850">
    <property type="entry name" value="MFS"/>
    <property type="match status" value="1"/>
</dbReference>
<name>A0AAQ4EAB2_AMBAM</name>
<comment type="subcellular location">
    <subcellularLocation>
        <location evidence="1">Membrane</location>
        <topology evidence="1">Multi-pass membrane protein</topology>
    </subcellularLocation>
</comment>
<feature type="transmembrane region" description="Helical" evidence="2">
    <location>
        <begin position="69"/>
        <end position="89"/>
    </location>
</feature>
<reference evidence="4 5" key="1">
    <citation type="journal article" date="2023" name="Arcadia Sci">
        <title>De novo assembly of a long-read Amblyomma americanum tick genome.</title>
        <authorList>
            <person name="Chou S."/>
            <person name="Poskanzer K.E."/>
            <person name="Rollins M."/>
            <person name="Thuy-Boun P.S."/>
        </authorList>
    </citation>
    <scope>NUCLEOTIDE SEQUENCE [LARGE SCALE GENOMIC DNA]</scope>
    <source>
        <strain evidence="4">F_SG_1</strain>
        <tissue evidence="4">Salivary glands</tissue>
    </source>
</reference>
<sequence>MRIRRRVGRRPVIFVAAVILEGSGLAVQSVRSFYWFTALRFVVSCSVTAVFFVAFVLVIETVDTGMRGFCGMFVEYGFAASMLVVLGIGRFRPSWRFVQLGVMLPTSLLLSCFV</sequence>
<dbReference type="InterPro" id="IPR020846">
    <property type="entry name" value="MFS_dom"/>
</dbReference>
<feature type="transmembrane region" description="Helical" evidence="2">
    <location>
        <begin position="34"/>
        <end position="57"/>
    </location>
</feature>
<feature type="domain" description="Major facilitator superfamily (MFS) profile" evidence="3">
    <location>
        <begin position="1"/>
        <end position="114"/>
    </location>
</feature>
<dbReference type="InterPro" id="IPR036259">
    <property type="entry name" value="MFS_trans_sf"/>
</dbReference>
<evidence type="ECO:0000313" key="4">
    <source>
        <dbReference type="EMBL" id="KAK8771522.1"/>
    </source>
</evidence>
<proteinExistence type="predicted"/>
<keyword evidence="2" id="KW-1133">Transmembrane helix</keyword>